<feature type="region of interest" description="Disordered" evidence="1">
    <location>
        <begin position="1"/>
        <end position="31"/>
    </location>
</feature>
<accession>V9Z443</accession>
<geneLocation type="plasmid" evidence="2">
    <name>pFRL2</name>
</geneLocation>
<reference evidence="2" key="1">
    <citation type="submission" date="2013-09" db="EMBL/GenBank/DDBJ databases">
        <title>Complete nucleotide sequence of Streptomyces linear plasmid pFRL2.</title>
        <authorList>
            <person name="Chen Z."/>
            <person name="Fang P."/>
            <person name="Qin Z."/>
        </authorList>
    </citation>
    <scope>NUCLEOTIDE SEQUENCE</scope>
    <source>
        <plasmid evidence="2">pFRL2</plasmid>
    </source>
</reference>
<protein>
    <submittedName>
        <fullName evidence="2">Uncharacterized protein</fullName>
    </submittedName>
</protein>
<dbReference type="EMBL" id="KF602047">
    <property type="protein sequence ID" value="AHE38769.1"/>
    <property type="molecule type" value="Genomic_DNA"/>
</dbReference>
<name>V9Z443_9ACTN</name>
<evidence type="ECO:0000313" key="2">
    <source>
        <dbReference type="EMBL" id="AHE38769.1"/>
    </source>
</evidence>
<gene>
    <name evidence="2" type="ORF">pFRL2_94c</name>
</gene>
<evidence type="ECO:0000256" key="1">
    <source>
        <dbReference type="SAM" id="MobiDB-lite"/>
    </source>
</evidence>
<proteinExistence type="predicted"/>
<sequence length="65" mass="7490">MPRARRRTERRPTFTQSIGSRGAAARWAGTRGRRWDRGAGVLTRASHSSRKRVRNYAAARWARQP</sequence>
<dbReference type="AlphaFoldDB" id="V9Z443"/>
<keyword evidence="2" id="KW-0614">Plasmid</keyword>
<organism evidence="2">
    <name type="scientific">Streptomyces sp. FR1</name>
    <dbReference type="NCBI Taxonomy" id="349971"/>
    <lineage>
        <taxon>Bacteria</taxon>
        <taxon>Bacillati</taxon>
        <taxon>Actinomycetota</taxon>
        <taxon>Actinomycetes</taxon>
        <taxon>Kitasatosporales</taxon>
        <taxon>Streptomycetaceae</taxon>
        <taxon>Streptomyces</taxon>
    </lineage>
</organism>
<feature type="compositionally biased region" description="Low complexity" evidence="1">
    <location>
        <begin position="19"/>
        <end position="30"/>
    </location>
</feature>